<dbReference type="AlphaFoldDB" id="A0A1M5JAQ5"/>
<reference evidence="2" key="1">
    <citation type="submission" date="2016-11" db="EMBL/GenBank/DDBJ databases">
        <authorList>
            <person name="Varghese N."/>
            <person name="Submissions S."/>
        </authorList>
    </citation>
    <scope>NUCLEOTIDE SEQUENCE [LARGE SCALE GENOMIC DNA]</scope>
    <source>
        <strain evidence="2">DSM 24579</strain>
    </source>
</reference>
<name>A0A1M5JAQ5_SALEC</name>
<sequence length="426" mass="49845">MREDFLHYLWKYKKFDFANAKTTQGEKILLLDCGTHNFNAGPDFFNARLKIGEQLWAGNVELHIKASDWYFHQHETDPNYDNVILHVVWEDDVPVSRRNKTRIPALSLKNLVDASLINEYRSLFASTTTWINCEQTFPQVDNFTLRHWQERLYLERLEEKSRLIEQLLKKSENNWEAVLFQLLSKNFGLNLNGDAFLSVAQSFGFSVLQKCGADHLKLEALFLGQAGLLDRNRNTAYYKALEAEYQYLKHKFRLSNTGITRPKYFRLRPDNFPNIRFSQLASLYTRHKYYFLALMKANSVTSIYKLLDAETATFWETHYSFTKSHKKRKKALPKKFKDLVIINTLIPLRFCYAKARGIDEIEFLFSVMEQLASEENKITKGFNKLRASTSVNAMQSQALLQMKRHYCEPNRCLHCAIGTKILKGDI</sequence>
<gene>
    <name evidence="1" type="ORF">SAMN05444483_11051</name>
</gene>
<evidence type="ECO:0000313" key="2">
    <source>
        <dbReference type="Proteomes" id="UP000183945"/>
    </source>
</evidence>
<accession>A0A1M5JAQ5</accession>
<dbReference type="InterPro" id="IPR021272">
    <property type="entry name" value="DUF2851"/>
</dbReference>
<dbReference type="EMBL" id="FQVT01000010">
    <property type="protein sequence ID" value="SHG37666.1"/>
    <property type="molecule type" value="Genomic_DNA"/>
</dbReference>
<dbReference type="STRING" id="1073325.SAMN05444483_11051"/>
<proteinExistence type="predicted"/>
<keyword evidence="2" id="KW-1185">Reference proteome</keyword>
<dbReference type="RefSeq" id="WP_072880553.1">
    <property type="nucleotide sequence ID" value="NZ_FQVT01000010.1"/>
</dbReference>
<organism evidence="1 2">
    <name type="scientific">Salegentibacter echinorum</name>
    <dbReference type="NCBI Taxonomy" id="1073325"/>
    <lineage>
        <taxon>Bacteria</taxon>
        <taxon>Pseudomonadati</taxon>
        <taxon>Bacteroidota</taxon>
        <taxon>Flavobacteriia</taxon>
        <taxon>Flavobacteriales</taxon>
        <taxon>Flavobacteriaceae</taxon>
        <taxon>Salegentibacter</taxon>
    </lineage>
</organism>
<evidence type="ECO:0000313" key="1">
    <source>
        <dbReference type="EMBL" id="SHG37666.1"/>
    </source>
</evidence>
<dbReference type="Pfam" id="PF11013">
    <property type="entry name" value="DUF2851"/>
    <property type="match status" value="1"/>
</dbReference>
<dbReference type="Proteomes" id="UP000183945">
    <property type="component" value="Unassembled WGS sequence"/>
</dbReference>
<protein>
    <recommendedName>
        <fullName evidence="3">DUF2851 domain-containing protein</fullName>
    </recommendedName>
</protein>
<dbReference type="OrthoDB" id="1005072at2"/>
<evidence type="ECO:0008006" key="3">
    <source>
        <dbReference type="Google" id="ProtNLM"/>
    </source>
</evidence>